<name>A0A916RSW9_9BACT</name>
<organism evidence="2 3">
    <name type="scientific">Edaphobacter acidisoli</name>
    <dbReference type="NCBI Taxonomy" id="2040573"/>
    <lineage>
        <taxon>Bacteria</taxon>
        <taxon>Pseudomonadati</taxon>
        <taxon>Acidobacteriota</taxon>
        <taxon>Terriglobia</taxon>
        <taxon>Terriglobales</taxon>
        <taxon>Acidobacteriaceae</taxon>
        <taxon>Edaphobacter</taxon>
    </lineage>
</organism>
<evidence type="ECO:0000259" key="1">
    <source>
        <dbReference type="Pfam" id="PF09836"/>
    </source>
</evidence>
<gene>
    <name evidence="2" type="ORF">GCM10011507_19230</name>
</gene>
<dbReference type="InterPro" id="IPR044922">
    <property type="entry name" value="DUF2063_N_sf"/>
</dbReference>
<sequence>MSSALEQIQRRMAAAVMQPLTLSEQMKQRNPAGRSNATEAADFIKPNDRLTSFERLEIYNRQYWFRLFSSFQEDFPGVEAIVGRKRFQSLMRAYLEACPSTSFSLRNLGSRLVAWLDENPSYTGPHIEAAREMAALEWAHIEAFDGLALPRLAPEMLLGVGEDSQIALQPYLGFVRAHYAVDDALLAVRSETGSSNGSSNNASTGYIARKLRTIRSLPREDVFLAVHRHDDSVYYKRLSREDFQILSALRDGKTLGEAIESGFDGSDTPEDQRPAYLQSAFAHWMELGWFCIPPEERDRA</sequence>
<dbReference type="InterPro" id="IPR018640">
    <property type="entry name" value="DUF2063"/>
</dbReference>
<protein>
    <recommendedName>
        <fullName evidence="1">Putative DNA-binding domain-containing protein</fullName>
    </recommendedName>
</protein>
<feature type="domain" description="Putative DNA-binding" evidence="1">
    <location>
        <begin position="7"/>
        <end position="116"/>
    </location>
</feature>
<dbReference type="RefSeq" id="WP_188759090.1">
    <property type="nucleotide sequence ID" value="NZ_BMJB01000001.1"/>
</dbReference>
<comment type="caution">
    <text evidence="2">The sequence shown here is derived from an EMBL/GenBank/DDBJ whole genome shotgun (WGS) entry which is preliminary data.</text>
</comment>
<evidence type="ECO:0000313" key="2">
    <source>
        <dbReference type="EMBL" id="GGA67913.1"/>
    </source>
</evidence>
<dbReference type="Gene3D" id="1.10.150.690">
    <property type="entry name" value="DUF2063"/>
    <property type="match status" value="1"/>
</dbReference>
<dbReference type="EMBL" id="BMJB01000001">
    <property type="protein sequence ID" value="GGA67913.1"/>
    <property type="molecule type" value="Genomic_DNA"/>
</dbReference>
<proteinExistence type="predicted"/>
<evidence type="ECO:0000313" key="3">
    <source>
        <dbReference type="Proteomes" id="UP000648801"/>
    </source>
</evidence>
<accession>A0A916RSW9</accession>
<keyword evidence="3" id="KW-1185">Reference proteome</keyword>
<reference evidence="2" key="2">
    <citation type="submission" date="2020-09" db="EMBL/GenBank/DDBJ databases">
        <authorList>
            <person name="Sun Q."/>
            <person name="Zhou Y."/>
        </authorList>
    </citation>
    <scope>NUCLEOTIDE SEQUENCE</scope>
    <source>
        <strain evidence="2">CGMCC 1.15447</strain>
    </source>
</reference>
<dbReference type="AlphaFoldDB" id="A0A916RSW9"/>
<dbReference type="Proteomes" id="UP000648801">
    <property type="component" value="Unassembled WGS sequence"/>
</dbReference>
<reference evidence="2" key="1">
    <citation type="journal article" date="2014" name="Int. J. Syst. Evol. Microbiol.">
        <title>Complete genome sequence of Corynebacterium casei LMG S-19264T (=DSM 44701T), isolated from a smear-ripened cheese.</title>
        <authorList>
            <consortium name="US DOE Joint Genome Institute (JGI-PGF)"/>
            <person name="Walter F."/>
            <person name="Albersmeier A."/>
            <person name="Kalinowski J."/>
            <person name="Ruckert C."/>
        </authorList>
    </citation>
    <scope>NUCLEOTIDE SEQUENCE</scope>
    <source>
        <strain evidence="2">CGMCC 1.15447</strain>
    </source>
</reference>
<dbReference type="Pfam" id="PF09836">
    <property type="entry name" value="DUF2063"/>
    <property type="match status" value="1"/>
</dbReference>